<accession>A0A6H5GP06</accession>
<dbReference type="GO" id="GO:0000981">
    <property type="term" value="F:DNA-binding transcription factor activity, RNA polymerase II-specific"/>
    <property type="evidence" value="ECO:0007669"/>
    <property type="project" value="TreeGrafter"/>
</dbReference>
<keyword evidence="2" id="KW-0832">Ubl conjugation</keyword>
<evidence type="ECO:0000259" key="7">
    <source>
        <dbReference type="PROSITE" id="PS51982"/>
    </source>
</evidence>
<evidence type="ECO:0000256" key="6">
    <source>
        <dbReference type="SAM" id="MobiDB-lite"/>
    </source>
</evidence>
<gene>
    <name evidence="8" type="ORF">NTEN_LOCUS9086</name>
</gene>
<sequence length="815" mass="91257">SVFACINICRAINEKQEAKMTNIVKERDTELYEGREREPKPKISRNYYANFKTRLKQKYALSSEHKKYPAILQGRSLPVHCVVETVWTVDHLGKANGGRRPSLEMDSYVIIPVNTALQDLVSVALHRLGYSKENASAAKAHRKDRRGGADASLLIGNASRADDRPYEENIMSFFVRGYPPLVHGNACNCQCRRSISAREQRRTAASRSGRSRRRRSERRNAAQVRAVVGGAAGPPRPPPAQLVLGGAAAPSAAGQQTSPGRNQATLRQPCAPRHTGIATVNYFCLLFCTRVESYLEIFGIHSSHRKSSTISVNIPLNYPKSRAKKTVQNQYPTPKTRMRTSFDPELELPKLQRWFLENQHPSRQQCGEEAKDDAGRNHHQERPLTSQSISDSQNNNNNNSINLSKDDANENSDDDMDEEMDEGMSESGEETVPKSGAEDVDSKGELVKVEDMGAAGPDGGGGGPGGGEIMYLRYYYGRTMYQLFEIKAVEPACDKNEKMKAEGSSGLEVEGMQSSVMYQALKGELNLIPLAKELMRQSQQAPMPKNPMAFLNQFFEIPPLKPNQNRRTRTPKSDIIPTKTSLVRSIFDDLYNMKPPMSSPEFSEKNVVGAAESGTEEFEKNDAQQKSHSAGNQRVPYTSTKLEKELSRESFDGADFDKKLNHRGGLKKKVEKRRGSKKPKATKTKRKPSDQEISESDDTSQEESSSSDEENEMARLAEEVKQRTNDLSKRFRYGDVYKLSLPKVQYVPIAQIKKQPNQLSDVERFFGSENEPDDQRIRFGSKRCTKSFQPKMAAPPITAAPIRLPHQQMSSKSTR</sequence>
<keyword evidence="1" id="KW-0677">Repeat</keyword>
<dbReference type="InterPro" id="IPR038224">
    <property type="entry name" value="SATB_ULD_sf"/>
</dbReference>
<feature type="compositionally biased region" description="Basic and acidic residues" evidence="6">
    <location>
        <begin position="641"/>
        <end position="659"/>
    </location>
</feature>
<feature type="compositionally biased region" description="Low complexity" evidence="6">
    <location>
        <begin position="386"/>
        <end position="402"/>
    </location>
</feature>
<dbReference type="Pfam" id="PF16534">
    <property type="entry name" value="ULD"/>
    <property type="match status" value="1"/>
</dbReference>
<feature type="compositionally biased region" description="Basic and acidic residues" evidence="6">
    <location>
        <begin position="712"/>
        <end position="725"/>
    </location>
</feature>
<keyword evidence="5" id="KW-0539">Nucleus</keyword>
<keyword evidence="9" id="KW-1185">Reference proteome</keyword>
<evidence type="ECO:0000313" key="9">
    <source>
        <dbReference type="Proteomes" id="UP000479000"/>
    </source>
</evidence>
<evidence type="ECO:0000313" key="8">
    <source>
        <dbReference type="EMBL" id="CAB0003567.1"/>
    </source>
</evidence>
<feature type="compositionally biased region" description="Acidic residues" evidence="6">
    <location>
        <begin position="409"/>
        <end position="429"/>
    </location>
</feature>
<feature type="region of interest" description="Disordered" evidence="6">
    <location>
        <begin position="785"/>
        <end position="815"/>
    </location>
</feature>
<dbReference type="AlphaFoldDB" id="A0A6H5GP06"/>
<evidence type="ECO:0000256" key="1">
    <source>
        <dbReference type="ARBA" id="ARBA00022737"/>
    </source>
</evidence>
<evidence type="ECO:0000256" key="4">
    <source>
        <dbReference type="ARBA" id="ARBA00023155"/>
    </source>
</evidence>
<dbReference type="PROSITE" id="PS51982">
    <property type="entry name" value="CMP"/>
    <property type="match status" value="1"/>
</dbReference>
<feature type="compositionally biased region" description="Basic residues" evidence="6">
    <location>
        <begin position="660"/>
        <end position="686"/>
    </location>
</feature>
<feature type="region of interest" description="Disordered" evidence="6">
    <location>
        <begin position="596"/>
        <end position="725"/>
    </location>
</feature>
<feature type="region of interest" description="Disordered" evidence="6">
    <location>
        <begin position="198"/>
        <end position="267"/>
    </location>
</feature>
<dbReference type="EMBL" id="CADCXU010013527">
    <property type="protein sequence ID" value="CAB0003567.1"/>
    <property type="molecule type" value="Genomic_DNA"/>
</dbReference>
<feature type="non-terminal residue" evidence="8">
    <location>
        <position position="1"/>
    </location>
</feature>
<dbReference type="InterPro" id="IPR032392">
    <property type="entry name" value="ULD"/>
</dbReference>
<dbReference type="GO" id="GO:0005634">
    <property type="term" value="C:nucleus"/>
    <property type="evidence" value="ECO:0007669"/>
    <property type="project" value="UniProtKB-ARBA"/>
</dbReference>
<evidence type="ECO:0000256" key="3">
    <source>
        <dbReference type="ARBA" id="ARBA00023125"/>
    </source>
</evidence>
<proteinExistence type="predicted"/>
<dbReference type="InterPro" id="IPR039673">
    <property type="entry name" value="SATB1/SATB2"/>
</dbReference>
<keyword evidence="3" id="KW-0238">DNA-binding</keyword>
<dbReference type="Gene3D" id="3.10.20.710">
    <property type="entry name" value="SATB, ubiquitin-like oligomerisation domain"/>
    <property type="match status" value="1"/>
</dbReference>
<feature type="region of interest" description="Disordered" evidence="6">
    <location>
        <begin position="321"/>
        <end position="344"/>
    </location>
</feature>
<dbReference type="GO" id="GO:0006338">
    <property type="term" value="P:chromatin remodeling"/>
    <property type="evidence" value="ECO:0007669"/>
    <property type="project" value="InterPro"/>
</dbReference>
<dbReference type="Proteomes" id="UP000479000">
    <property type="component" value="Unassembled WGS sequence"/>
</dbReference>
<dbReference type="PANTHER" id="PTHR15116">
    <property type="entry name" value="DNA-BINDING PROTEIN SATB FAMILY MEMBER"/>
    <property type="match status" value="1"/>
</dbReference>
<evidence type="ECO:0000256" key="5">
    <source>
        <dbReference type="ARBA" id="ARBA00023242"/>
    </source>
</evidence>
<protein>
    <recommendedName>
        <fullName evidence="7">CMP domain-containing protein</fullName>
    </recommendedName>
</protein>
<organism evidence="8 9">
    <name type="scientific">Nesidiocoris tenuis</name>
    <dbReference type="NCBI Taxonomy" id="355587"/>
    <lineage>
        <taxon>Eukaryota</taxon>
        <taxon>Metazoa</taxon>
        <taxon>Ecdysozoa</taxon>
        <taxon>Arthropoda</taxon>
        <taxon>Hexapoda</taxon>
        <taxon>Insecta</taxon>
        <taxon>Pterygota</taxon>
        <taxon>Neoptera</taxon>
        <taxon>Paraneoptera</taxon>
        <taxon>Hemiptera</taxon>
        <taxon>Heteroptera</taxon>
        <taxon>Panheteroptera</taxon>
        <taxon>Cimicomorpha</taxon>
        <taxon>Miridae</taxon>
        <taxon>Dicyphina</taxon>
        <taxon>Nesidiocoris</taxon>
    </lineage>
</organism>
<name>A0A6H5GP06_9HEMI</name>
<feature type="region of interest" description="Disordered" evidence="6">
    <location>
        <begin position="362"/>
        <end position="441"/>
    </location>
</feature>
<dbReference type="OrthoDB" id="10052721at2759"/>
<feature type="domain" description="CMP" evidence="7">
    <location>
        <begin position="74"/>
        <end position="141"/>
    </location>
</feature>
<dbReference type="GO" id="GO:0000978">
    <property type="term" value="F:RNA polymerase II cis-regulatory region sequence-specific DNA binding"/>
    <property type="evidence" value="ECO:0007669"/>
    <property type="project" value="TreeGrafter"/>
</dbReference>
<feature type="compositionally biased region" description="Low complexity" evidence="6">
    <location>
        <begin position="241"/>
        <end position="254"/>
    </location>
</feature>
<feature type="compositionally biased region" description="Polar residues" evidence="6">
    <location>
        <begin position="255"/>
        <end position="266"/>
    </location>
</feature>
<reference evidence="8 9" key="1">
    <citation type="submission" date="2020-02" db="EMBL/GenBank/DDBJ databases">
        <authorList>
            <person name="Ferguson B K."/>
        </authorList>
    </citation>
    <scope>NUCLEOTIDE SEQUENCE [LARGE SCALE GENOMIC DNA]</scope>
</reference>
<feature type="compositionally biased region" description="Acidic residues" evidence="6">
    <location>
        <begin position="692"/>
        <end position="711"/>
    </location>
</feature>
<dbReference type="PANTHER" id="PTHR15116:SF16">
    <property type="entry name" value="DEFECTIVE PROVENTRICULUS, ISOFORM A"/>
    <property type="match status" value="1"/>
</dbReference>
<feature type="compositionally biased region" description="Polar residues" evidence="6">
    <location>
        <begin position="626"/>
        <end position="640"/>
    </location>
</feature>
<keyword evidence="4" id="KW-0371">Homeobox</keyword>
<evidence type="ECO:0000256" key="2">
    <source>
        <dbReference type="ARBA" id="ARBA00022843"/>
    </source>
</evidence>
<feature type="compositionally biased region" description="Basic and acidic residues" evidence="6">
    <location>
        <begin position="366"/>
        <end position="382"/>
    </location>
</feature>